<keyword evidence="11 14" id="KW-0408">Iron</keyword>
<dbReference type="PRINTS" id="PR00385">
    <property type="entry name" value="P450"/>
</dbReference>
<dbReference type="InterPro" id="IPR017972">
    <property type="entry name" value="Cyt_P450_CS"/>
</dbReference>
<feature type="transmembrane region" description="Helical" evidence="16">
    <location>
        <begin position="25"/>
        <end position="45"/>
    </location>
</feature>
<dbReference type="Proteomes" id="UP000327044">
    <property type="component" value="Unassembled WGS sequence"/>
</dbReference>
<evidence type="ECO:0000256" key="11">
    <source>
        <dbReference type="ARBA" id="ARBA00023004"/>
    </source>
</evidence>
<evidence type="ECO:0000256" key="10">
    <source>
        <dbReference type="ARBA" id="ARBA00023002"/>
    </source>
</evidence>
<evidence type="ECO:0000256" key="15">
    <source>
        <dbReference type="RuleBase" id="RU000461"/>
    </source>
</evidence>
<comment type="caution">
    <text evidence="17">The sequence shown here is derived from an EMBL/GenBank/DDBJ whole genome shotgun (WGS) entry which is preliminary data.</text>
</comment>
<dbReference type="PROSITE" id="PS00086">
    <property type="entry name" value="CYTOCHROME_P450"/>
    <property type="match status" value="1"/>
</dbReference>
<keyword evidence="6 14" id="KW-0349">Heme</keyword>
<dbReference type="GO" id="GO:0008395">
    <property type="term" value="F:steroid hydroxylase activity"/>
    <property type="evidence" value="ECO:0007669"/>
    <property type="project" value="TreeGrafter"/>
</dbReference>
<keyword evidence="7 14" id="KW-0479">Metal-binding</keyword>
<evidence type="ECO:0000256" key="6">
    <source>
        <dbReference type="ARBA" id="ARBA00022617"/>
    </source>
</evidence>
<dbReference type="PANTHER" id="PTHR24300:SF376">
    <property type="entry name" value="CYTOCHROME P450 15A1"/>
    <property type="match status" value="1"/>
</dbReference>
<dbReference type="InterPro" id="IPR002401">
    <property type="entry name" value="Cyt_P450_E_grp-I"/>
</dbReference>
<evidence type="ECO:0000256" key="14">
    <source>
        <dbReference type="PIRSR" id="PIRSR602401-1"/>
    </source>
</evidence>
<protein>
    <recommendedName>
        <fullName evidence="19">Cytochrome P450</fullName>
    </recommendedName>
</protein>
<keyword evidence="12 15" id="KW-0503">Monooxygenase</keyword>
<evidence type="ECO:0000256" key="13">
    <source>
        <dbReference type="ARBA" id="ARBA00023136"/>
    </source>
</evidence>
<dbReference type="AlphaFoldDB" id="A0A5N4A4A2"/>
<dbReference type="Gene3D" id="1.10.630.10">
    <property type="entry name" value="Cytochrome P450"/>
    <property type="match status" value="1"/>
</dbReference>
<evidence type="ECO:0000256" key="12">
    <source>
        <dbReference type="ARBA" id="ARBA00023033"/>
    </source>
</evidence>
<dbReference type="PANTHER" id="PTHR24300">
    <property type="entry name" value="CYTOCHROME P450 508A4-RELATED"/>
    <property type="match status" value="1"/>
</dbReference>
<evidence type="ECO:0000256" key="4">
    <source>
        <dbReference type="ARBA" id="ARBA00004406"/>
    </source>
</evidence>
<keyword evidence="9" id="KW-0492">Microsome</keyword>
<dbReference type="GO" id="GO:0020037">
    <property type="term" value="F:heme binding"/>
    <property type="evidence" value="ECO:0007669"/>
    <property type="project" value="InterPro"/>
</dbReference>
<evidence type="ECO:0008006" key="19">
    <source>
        <dbReference type="Google" id="ProtNLM"/>
    </source>
</evidence>
<dbReference type="Pfam" id="PF00067">
    <property type="entry name" value="p450"/>
    <property type="match status" value="1"/>
</dbReference>
<dbReference type="InterPro" id="IPR036396">
    <property type="entry name" value="Cyt_P450_sf"/>
</dbReference>
<dbReference type="FunFam" id="1.10.630.10:FF:000238">
    <property type="entry name" value="Cytochrome P450 2A6"/>
    <property type="match status" value="1"/>
</dbReference>
<evidence type="ECO:0000256" key="8">
    <source>
        <dbReference type="ARBA" id="ARBA00022824"/>
    </source>
</evidence>
<evidence type="ECO:0000256" key="2">
    <source>
        <dbReference type="ARBA" id="ARBA00003690"/>
    </source>
</evidence>
<keyword evidence="10 15" id="KW-0560">Oxidoreductase</keyword>
<dbReference type="InterPro" id="IPR001128">
    <property type="entry name" value="Cyt_P450"/>
</dbReference>
<dbReference type="EMBL" id="VVIM01000010">
    <property type="protein sequence ID" value="KAB0792146.1"/>
    <property type="molecule type" value="Genomic_DNA"/>
</dbReference>
<reference evidence="17 18" key="1">
    <citation type="journal article" date="2018" name="Elife">
        <title>Firefly genomes illuminate parallel origins of bioluminescence in beetles.</title>
        <authorList>
            <person name="Fallon T.R."/>
            <person name="Lower S.E."/>
            <person name="Chang C.H."/>
            <person name="Bessho-Uehara M."/>
            <person name="Martin G.J."/>
            <person name="Bewick A.J."/>
            <person name="Behringer M."/>
            <person name="Debat H.J."/>
            <person name="Wong I."/>
            <person name="Day J.C."/>
            <person name="Suvorov A."/>
            <person name="Silva C.J."/>
            <person name="Stanger-Hall K.F."/>
            <person name="Hall D.W."/>
            <person name="Schmitz R.J."/>
            <person name="Nelson D.R."/>
            <person name="Lewis S.M."/>
            <person name="Shigenobu S."/>
            <person name="Bybee S.M."/>
            <person name="Larracuente A.M."/>
            <person name="Oba Y."/>
            <person name="Weng J.K."/>
        </authorList>
    </citation>
    <scope>NUCLEOTIDE SEQUENCE [LARGE SCALE GENOMIC DNA]</scope>
    <source>
        <strain evidence="17">1611_PpyrPB1</strain>
        <tissue evidence="17">Whole body</tissue>
    </source>
</reference>
<gene>
    <name evidence="17" type="ORF">PPYR_14105</name>
</gene>
<keyword evidence="18" id="KW-1185">Reference proteome</keyword>
<proteinExistence type="inferred from homology"/>
<sequence>MTTHPANLTKFINLERLKLFSIKTLIQQSIMLVLISIFLICLWLLSISKPKCFPPGPPWKPFVGSRPDFQRAMEKTGYQHAAFSLLASEWKTNVLGLKLGNEMVVSVEDFPTIEMVLNSRDYDQRPTNFFFKLRNFGTSKGITCAHGELWSNQRKFLSRYLNVITTKELDLNINREVQNLFQELESSKSVNIMDLLRYTVFNILWSIVAGKRVCSKVFEKNQLMGIMARRTKAFDMAGGILSQYPWLRFFIPERSGYSLIKNLNREMKAFLVETIDDHRRTWVKGSESDFIHSYISKMKEEHDEHFTDEQLFFVCLDLFIGGFSTTALTLGFIFLTMVRHQDVQSKIQKMLDQHFEDGHQWEYQDRYKVPYVEAVIKEIQRHKSISPIFGPRATARDTQLNGYTIPKGTTVLLNMQPTWMSEEIWGDPEEFRPERFLDERGQMANGSKFVPFGIGRRKCPADSFAQRSLFVIVTKLLKQYRVLPVDEDNPPSMKPIPGMLLSPTQYLCRFERRTK</sequence>
<organism evidence="17 18">
    <name type="scientific">Photinus pyralis</name>
    <name type="common">Common eastern firefly</name>
    <name type="synonym">Lampyris pyralis</name>
    <dbReference type="NCBI Taxonomy" id="7054"/>
    <lineage>
        <taxon>Eukaryota</taxon>
        <taxon>Metazoa</taxon>
        <taxon>Ecdysozoa</taxon>
        <taxon>Arthropoda</taxon>
        <taxon>Hexapoda</taxon>
        <taxon>Insecta</taxon>
        <taxon>Pterygota</taxon>
        <taxon>Neoptera</taxon>
        <taxon>Endopterygota</taxon>
        <taxon>Coleoptera</taxon>
        <taxon>Polyphaga</taxon>
        <taxon>Elateriformia</taxon>
        <taxon>Elateroidea</taxon>
        <taxon>Lampyridae</taxon>
        <taxon>Lampyrinae</taxon>
        <taxon>Photinus</taxon>
    </lineage>
</organism>
<keyword evidence="16" id="KW-0812">Transmembrane</keyword>
<evidence type="ECO:0000256" key="16">
    <source>
        <dbReference type="SAM" id="Phobius"/>
    </source>
</evidence>
<dbReference type="GO" id="GO:0016712">
    <property type="term" value="F:oxidoreductase activity, acting on paired donors, with incorporation or reduction of molecular oxygen, reduced flavin or flavoprotein as one donor, and incorporation of one atom of oxygen"/>
    <property type="evidence" value="ECO:0007669"/>
    <property type="project" value="TreeGrafter"/>
</dbReference>
<dbReference type="FunCoup" id="A0A5N4A4A2">
    <property type="interactions" value="25"/>
</dbReference>
<dbReference type="GO" id="GO:0006805">
    <property type="term" value="P:xenobiotic metabolic process"/>
    <property type="evidence" value="ECO:0007669"/>
    <property type="project" value="TreeGrafter"/>
</dbReference>
<evidence type="ECO:0000256" key="1">
    <source>
        <dbReference type="ARBA" id="ARBA00001971"/>
    </source>
</evidence>
<dbReference type="InParanoid" id="A0A5N4A4A2"/>
<evidence type="ECO:0000256" key="9">
    <source>
        <dbReference type="ARBA" id="ARBA00022848"/>
    </source>
</evidence>
<accession>A0A5N4A4A2</accession>
<evidence type="ECO:0000313" key="18">
    <source>
        <dbReference type="Proteomes" id="UP000327044"/>
    </source>
</evidence>
<dbReference type="PRINTS" id="PR00463">
    <property type="entry name" value="EP450I"/>
</dbReference>
<dbReference type="InterPro" id="IPR050182">
    <property type="entry name" value="Cytochrome_P450_fam2"/>
</dbReference>
<evidence type="ECO:0000256" key="5">
    <source>
        <dbReference type="ARBA" id="ARBA00010617"/>
    </source>
</evidence>
<dbReference type="GO" id="GO:0005789">
    <property type="term" value="C:endoplasmic reticulum membrane"/>
    <property type="evidence" value="ECO:0007669"/>
    <property type="project" value="UniProtKB-SubCell"/>
</dbReference>
<name>A0A5N4A4A2_PHOPY</name>
<keyword evidence="16" id="KW-1133">Transmembrane helix</keyword>
<keyword evidence="8" id="KW-0256">Endoplasmic reticulum</keyword>
<dbReference type="GO" id="GO:0005506">
    <property type="term" value="F:iron ion binding"/>
    <property type="evidence" value="ECO:0007669"/>
    <property type="project" value="InterPro"/>
</dbReference>
<keyword evidence="13 16" id="KW-0472">Membrane</keyword>
<comment type="function">
    <text evidence="2">May be involved in the metabolism of insect hormones and in the breakdown of synthetic insecticides.</text>
</comment>
<dbReference type="SUPFAM" id="SSF48264">
    <property type="entry name" value="Cytochrome P450"/>
    <property type="match status" value="1"/>
</dbReference>
<dbReference type="GO" id="GO:0006082">
    <property type="term" value="P:organic acid metabolic process"/>
    <property type="evidence" value="ECO:0007669"/>
    <property type="project" value="TreeGrafter"/>
</dbReference>
<evidence type="ECO:0000313" key="17">
    <source>
        <dbReference type="EMBL" id="KAB0792146.1"/>
    </source>
</evidence>
<evidence type="ECO:0000256" key="3">
    <source>
        <dbReference type="ARBA" id="ARBA00004174"/>
    </source>
</evidence>
<comment type="cofactor">
    <cofactor evidence="1 14">
        <name>heme</name>
        <dbReference type="ChEBI" id="CHEBI:30413"/>
    </cofactor>
</comment>
<comment type="subcellular location">
    <subcellularLocation>
        <location evidence="4">Endoplasmic reticulum membrane</location>
        <topology evidence="4">Peripheral membrane protein</topology>
    </subcellularLocation>
    <subcellularLocation>
        <location evidence="3">Microsome membrane</location>
        <topology evidence="3">Peripheral membrane protein</topology>
    </subcellularLocation>
</comment>
<evidence type="ECO:0000256" key="7">
    <source>
        <dbReference type="ARBA" id="ARBA00022723"/>
    </source>
</evidence>
<comment type="similarity">
    <text evidence="5 15">Belongs to the cytochrome P450 family.</text>
</comment>
<feature type="transmembrane region" description="Helical" evidence="16">
    <location>
        <begin position="311"/>
        <end position="338"/>
    </location>
</feature>
<feature type="binding site" description="axial binding residue" evidence="14">
    <location>
        <position position="459"/>
    </location>
    <ligand>
        <name>heme</name>
        <dbReference type="ChEBI" id="CHEBI:30413"/>
    </ligand>
    <ligandPart>
        <name>Fe</name>
        <dbReference type="ChEBI" id="CHEBI:18248"/>
    </ligandPart>
</feature>